<proteinExistence type="predicted"/>
<feature type="region of interest" description="Disordered" evidence="1">
    <location>
        <begin position="386"/>
        <end position="413"/>
    </location>
</feature>
<dbReference type="InterPro" id="IPR024983">
    <property type="entry name" value="CHAT_dom"/>
</dbReference>
<dbReference type="Proteomes" id="UP000616724">
    <property type="component" value="Unassembled WGS sequence"/>
</dbReference>
<evidence type="ECO:0000313" key="3">
    <source>
        <dbReference type="EMBL" id="GIH76386.1"/>
    </source>
</evidence>
<accession>A0A8J3RLL1</accession>
<dbReference type="AlphaFoldDB" id="A0A8J3RLL1"/>
<reference evidence="3 4" key="1">
    <citation type="submission" date="2021-01" db="EMBL/GenBank/DDBJ databases">
        <title>Whole genome shotgun sequence of Planobispora longispora NBRC 13918.</title>
        <authorList>
            <person name="Komaki H."/>
            <person name="Tamura T."/>
        </authorList>
    </citation>
    <scope>NUCLEOTIDE SEQUENCE [LARGE SCALE GENOMIC DNA]</scope>
    <source>
        <strain evidence="3 4">NBRC 13918</strain>
    </source>
</reference>
<evidence type="ECO:0000313" key="4">
    <source>
        <dbReference type="Proteomes" id="UP000616724"/>
    </source>
</evidence>
<organism evidence="3 4">
    <name type="scientific">Planobispora longispora</name>
    <dbReference type="NCBI Taxonomy" id="28887"/>
    <lineage>
        <taxon>Bacteria</taxon>
        <taxon>Bacillati</taxon>
        <taxon>Actinomycetota</taxon>
        <taxon>Actinomycetes</taxon>
        <taxon>Streptosporangiales</taxon>
        <taxon>Streptosporangiaceae</taxon>
        <taxon>Planobispora</taxon>
    </lineage>
</organism>
<dbReference type="EMBL" id="BOOH01000020">
    <property type="protein sequence ID" value="GIH76386.1"/>
    <property type="molecule type" value="Genomic_DNA"/>
</dbReference>
<evidence type="ECO:0000256" key="1">
    <source>
        <dbReference type="SAM" id="MobiDB-lite"/>
    </source>
</evidence>
<keyword evidence="4" id="KW-1185">Reference proteome</keyword>
<feature type="region of interest" description="Disordered" evidence="1">
    <location>
        <begin position="1"/>
        <end position="56"/>
    </location>
</feature>
<feature type="domain" description="CHAT" evidence="2">
    <location>
        <begin position="644"/>
        <end position="854"/>
    </location>
</feature>
<sequence length="893" mass="91217">MTAVPAGLPGHTTALPGHTTALPDHAGGLPGQADDLSGRTGAPSIHTDDLSGRADAGPVRAAERAVRMAADDPAAAGDLARSVLDALGIEAASAGSGAEAASIAYRALALAARELGDLPLAEEHLDRAVDIALTAGMPHRAAQARLSLVAVQAELGRPRQALAVGLEAEPYLTPAETARLGVNRAAALIRLGRHEEAIRHCDRAESLLGDDPVFLSGAMLNRGLACVYLGRFAAAETDLARSAELARAAGLEHVLALAEGNLPFLAARRGDLPAAFAAYLRAERSLFGCPERLATVRCDLAGALIDAHLPGEARVLLDLAVPELTAAGAETALTEARLMLARAQLRSGDLRHALDSAELARTELTDQGRTAEVPLATEIVLRARLRLDPPGEPSPHRTRPAAGPAGDAPGGTGLLAEMVSCAGDLEAAGHPSESLRLTAAELALHLGDGRTAHAQLDRLASAGRGVVARQATALRRAAAGDRRGAFAAIRTGLAGVGADAARLSDPAVRAHAVRAGEPLAGLGLSLALETNRGERVLAWAERWRAVVRGAGRPSAPDPGELRAALGESALVEFVRHGDDLVAVAVTPGRITLRRLGSRAAVAEATVRLRYGLRRAHLRDGPASGTAGEAAAVERLVLGPFLRLLGDRPLVVVPTGALHTLPWPALPANADRPVTVAASAAAWLAARRAHALPGGGGNGAGTVVVAGPGVRCAEAEAGMVAAHRPGTERVAATRRAVTAALERAAVAHLAAHGTFCAHSPLLSGIDLDDGRLMAYDLLRLRLSPGLVVLSACDTGMARAPADGAPLGLAGTFLDRGARCVVAGLVPVRDEETLTLMTAFHGLLAAGHPPARALALAGGRTGLGGVAGFVCFGYGDQPVATGREGSATQLDQDPT</sequence>
<comment type="caution">
    <text evidence="3">The sequence shown here is derived from an EMBL/GenBank/DDBJ whole genome shotgun (WGS) entry which is preliminary data.</text>
</comment>
<dbReference type="RefSeq" id="WP_203891001.1">
    <property type="nucleotide sequence ID" value="NZ_BOOH01000020.1"/>
</dbReference>
<gene>
    <name evidence="3" type="ORF">Plo01_28150</name>
</gene>
<dbReference type="Gene3D" id="1.25.40.10">
    <property type="entry name" value="Tetratricopeptide repeat domain"/>
    <property type="match status" value="1"/>
</dbReference>
<protein>
    <submittedName>
        <fullName evidence="3">CHAT domain-containing protein</fullName>
    </submittedName>
</protein>
<dbReference type="SMART" id="SM00028">
    <property type="entry name" value="TPR"/>
    <property type="match status" value="4"/>
</dbReference>
<dbReference type="SUPFAM" id="SSF48452">
    <property type="entry name" value="TPR-like"/>
    <property type="match status" value="2"/>
</dbReference>
<dbReference type="InterPro" id="IPR019734">
    <property type="entry name" value="TPR_rpt"/>
</dbReference>
<dbReference type="InterPro" id="IPR011990">
    <property type="entry name" value="TPR-like_helical_dom_sf"/>
</dbReference>
<name>A0A8J3RLL1_9ACTN</name>
<evidence type="ECO:0000259" key="2">
    <source>
        <dbReference type="Pfam" id="PF12770"/>
    </source>
</evidence>
<dbReference type="Pfam" id="PF12770">
    <property type="entry name" value="CHAT"/>
    <property type="match status" value="1"/>
</dbReference>